<evidence type="ECO:0000256" key="1">
    <source>
        <dbReference type="ARBA" id="ARBA00009748"/>
    </source>
</evidence>
<evidence type="ECO:0000256" key="4">
    <source>
        <dbReference type="ARBA" id="ARBA00023180"/>
    </source>
</evidence>
<dbReference type="InterPro" id="IPR016140">
    <property type="entry name" value="Bifunc_inhib/LTP/seed_store"/>
</dbReference>
<reference evidence="8 9" key="1">
    <citation type="submission" date="2017-09" db="EMBL/GenBank/DDBJ databases">
        <title>WGS assembly of Aquilegia coerulea Goldsmith.</title>
        <authorList>
            <person name="Hodges S."/>
            <person name="Kramer E."/>
            <person name="Nordborg M."/>
            <person name="Tomkins J."/>
            <person name="Borevitz J."/>
            <person name="Derieg N."/>
            <person name="Yan J."/>
            <person name="Mihaltcheva S."/>
            <person name="Hayes R.D."/>
            <person name="Rokhsar D."/>
        </authorList>
    </citation>
    <scope>NUCLEOTIDE SEQUENCE [LARGE SCALE GENOMIC DNA]</scope>
    <source>
        <strain evidence="9">cv. Goldsmith</strain>
    </source>
</reference>
<evidence type="ECO:0000313" key="8">
    <source>
        <dbReference type="EMBL" id="PIA53803.1"/>
    </source>
</evidence>
<evidence type="ECO:0000256" key="3">
    <source>
        <dbReference type="ARBA" id="ARBA00023157"/>
    </source>
</evidence>
<dbReference type="EMBL" id="KZ305026">
    <property type="protein sequence ID" value="PIA53803.1"/>
    <property type="molecule type" value="Genomic_DNA"/>
</dbReference>
<accession>A0A2G5EDH1</accession>
<name>A0A2G5EDH1_AQUCA</name>
<feature type="compositionally biased region" description="Low complexity" evidence="5">
    <location>
        <begin position="143"/>
        <end position="157"/>
    </location>
</feature>
<evidence type="ECO:0000256" key="5">
    <source>
        <dbReference type="SAM" id="MobiDB-lite"/>
    </source>
</evidence>
<keyword evidence="9" id="KW-1185">Reference proteome</keyword>
<keyword evidence="4" id="KW-0325">Glycoprotein</keyword>
<evidence type="ECO:0000259" key="7">
    <source>
        <dbReference type="Pfam" id="PF14368"/>
    </source>
</evidence>
<dbReference type="Pfam" id="PF14368">
    <property type="entry name" value="LTP_2"/>
    <property type="match status" value="1"/>
</dbReference>
<evidence type="ECO:0000256" key="6">
    <source>
        <dbReference type="SAM" id="SignalP"/>
    </source>
</evidence>
<dbReference type="Gene3D" id="1.10.110.10">
    <property type="entry name" value="Plant lipid-transfer and hydrophobic proteins"/>
    <property type="match status" value="1"/>
</dbReference>
<evidence type="ECO:0000256" key="2">
    <source>
        <dbReference type="ARBA" id="ARBA00022729"/>
    </source>
</evidence>
<keyword evidence="2 6" id="KW-0732">Signal</keyword>
<dbReference type="OrthoDB" id="1925812at2759"/>
<sequence length="182" mass="18768">MDSSSSSSNLLFLTIILLSSSWVSMGLDLEQFGLAAAADHVAQAGASMSCMQKLLPCQDYLNSETAPPSSCCVPLKEMIADNSKCLCNVINDPTILKTLNVTQEIVLKFAGACDAKVDVGVCTKDATTPPTSADSAESPSVPATPSNGSSNNTTKSSANGLSQVGGYGVITLFMSLFMSAAL</sequence>
<dbReference type="FunCoup" id="A0A2G5EDH1">
    <property type="interactions" value="145"/>
</dbReference>
<dbReference type="Proteomes" id="UP000230069">
    <property type="component" value="Unassembled WGS sequence"/>
</dbReference>
<dbReference type="PANTHER" id="PTHR33044">
    <property type="entry name" value="BIFUNCTIONAL INHIBITOR/LIPID-TRANSFER PROTEIN/SEED STORAGE 2S ALBUMIN SUPERFAMILY PROTEIN-RELATED"/>
    <property type="match status" value="1"/>
</dbReference>
<feature type="chain" id="PRO_5013693693" description="Bifunctional inhibitor/plant lipid transfer protein/seed storage helical domain-containing protein" evidence="6">
    <location>
        <begin position="27"/>
        <end position="182"/>
    </location>
</feature>
<dbReference type="CDD" id="cd00010">
    <property type="entry name" value="AAI_LTSS"/>
    <property type="match status" value="1"/>
</dbReference>
<evidence type="ECO:0000313" key="9">
    <source>
        <dbReference type="Proteomes" id="UP000230069"/>
    </source>
</evidence>
<dbReference type="AlphaFoldDB" id="A0A2G5EDH1"/>
<organism evidence="8 9">
    <name type="scientific">Aquilegia coerulea</name>
    <name type="common">Rocky mountain columbine</name>
    <dbReference type="NCBI Taxonomy" id="218851"/>
    <lineage>
        <taxon>Eukaryota</taxon>
        <taxon>Viridiplantae</taxon>
        <taxon>Streptophyta</taxon>
        <taxon>Embryophyta</taxon>
        <taxon>Tracheophyta</taxon>
        <taxon>Spermatophyta</taxon>
        <taxon>Magnoliopsida</taxon>
        <taxon>Ranunculales</taxon>
        <taxon>Ranunculaceae</taxon>
        <taxon>Thalictroideae</taxon>
        <taxon>Aquilegia</taxon>
    </lineage>
</organism>
<protein>
    <recommendedName>
        <fullName evidence="7">Bifunctional inhibitor/plant lipid transfer protein/seed storage helical domain-containing protein</fullName>
    </recommendedName>
</protein>
<comment type="similarity">
    <text evidence="1">Belongs to the plant LTP family.</text>
</comment>
<feature type="region of interest" description="Disordered" evidence="5">
    <location>
        <begin position="127"/>
        <end position="157"/>
    </location>
</feature>
<dbReference type="STRING" id="218851.A0A2G5EDH1"/>
<dbReference type="InterPro" id="IPR043325">
    <property type="entry name" value="LTSS"/>
</dbReference>
<dbReference type="InParanoid" id="A0A2G5EDH1"/>
<gene>
    <name evidence="8" type="ORF">AQUCO_00900409v1</name>
</gene>
<keyword evidence="3" id="KW-1015">Disulfide bond</keyword>
<feature type="compositionally biased region" description="Polar residues" evidence="5">
    <location>
        <begin position="127"/>
        <end position="138"/>
    </location>
</feature>
<dbReference type="SUPFAM" id="SSF47699">
    <property type="entry name" value="Bifunctional inhibitor/lipid-transfer protein/seed storage 2S albumin"/>
    <property type="match status" value="1"/>
</dbReference>
<feature type="signal peptide" evidence="6">
    <location>
        <begin position="1"/>
        <end position="26"/>
    </location>
</feature>
<proteinExistence type="inferred from homology"/>
<dbReference type="InterPro" id="IPR036312">
    <property type="entry name" value="Bifun_inhib/LTP/seed_sf"/>
</dbReference>
<feature type="domain" description="Bifunctional inhibitor/plant lipid transfer protein/seed storage helical" evidence="7">
    <location>
        <begin position="35"/>
        <end position="122"/>
    </location>
</feature>